<organism evidence="1 2">
    <name type="scientific">Mytilus edulis</name>
    <name type="common">Blue mussel</name>
    <dbReference type="NCBI Taxonomy" id="6550"/>
    <lineage>
        <taxon>Eukaryota</taxon>
        <taxon>Metazoa</taxon>
        <taxon>Spiralia</taxon>
        <taxon>Lophotrochozoa</taxon>
        <taxon>Mollusca</taxon>
        <taxon>Bivalvia</taxon>
        <taxon>Autobranchia</taxon>
        <taxon>Pteriomorphia</taxon>
        <taxon>Mytilida</taxon>
        <taxon>Mytiloidea</taxon>
        <taxon>Mytilidae</taxon>
        <taxon>Mytilinae</taxon>
        <taxon>Mytilus</taxon>
    </lineage>
</organism>
<evidence type="ECO:0000313" key="1">
    <source>
        <dbReference type="EMBL" id="CAG2224295.1"/>
    </source>
</evidence>
<dbReference type="GO" id="GO:0061630">
    <property type="term" value="F:ubiquitin protein ligase activity"/>
    <property type="evidence" value="ECO:0007669"/>
    <property type="project" value="UniProtKB-EC"/>
</dbReference>
<keyword evidence="2" id="KW-1185">Reference proteome</keyword>
<reference evidence="1" key="1">
    <citation type="submission" date="2021-03" db="EMBL/GenBank/DDBJ databases">
        <authorList>
            <person name="Bekaert M."/>
        </authorList>
    </citation>
    <scope>NUCLEOTIDE SEQUENCE</scope>
</reference>
<dbReference type="PANTHER" id="PTHR22605">
    <property type="entry name" value="RZ-TYPE DOMAIN-CONTAINING PROTEIN"/>
    <property type="match status" value="1"/>
</dbReference>
<protein>
    <submittedName>
        <fullName evidence="1">RNF213</fullName>
        <ecNumber evidence="1">2.3.2.27</ecNumber>
    </submittedName>
</protein>
<keyword evidence="1" id="KW-0012">Acyltransferase</keyword>
<dbReference type="Proteomes" id="UP000683360">
    <property type="component" value="Unassembled WGS sequence"/>
</dbReference>
<dbReference type="PANTHER" id="PTHR22605:SF16">
    <property type="entry name" value="E3 UBIQUITIN-PROTEIN LIGASE RNF213"/>
    <property type="match status" value="1"/>
</dbReference>
<keyword evidence="1" id="KW-0808">Transferase</keyword>
<dbReference type="InterPro" id="IPR031248">
    <property type="entry name" value="RNF213"/>
</dbReference>
<dbReference type="OrthoDB" id="2423195at2759"/>
<name>A0A8S3T041_MYTED</name>
<dbReference type="GO" id="GO:0016887">
    <property type="term" value="F:ATP hydrolysis activity"/>
    <property type="evidence" value="ECO:0007669"/>
    <property type="project" value="InterPro"/>
</dbReference>
<comment type="caution">
    <text evidence="1">The sequence shown here is derived from an EMBL/GenBank/DDBJ whole genome shotgun (WGS) entry which is preliminary data.</text>
</comment>
<dbReference type="EMBL" id="CAJPWZ010001800">
    <property type="protein sequence ID" value="CAG2224295.1"/>
    <property type="molecule type" value="Genomic_DNA"/>
</dbReference>
<sequence length="369" mass="43148">MNGPAEKVKKCLKPSREYNTHLAQVQEGVDAFLFQLLVLGCLSHSSGNVWRRSDIDYYVIESMPLLARDSNSQLKCTEMAGKLKCMHRCLDILPDVLCRSPRESLEILNQNLPKDYSESDLIFDETEFCSAVFQRPFQYLRRFDEDKELIDVNPEEPEGNKKKCLAILLRHCGIRDPSWSELYHFVSFFNRQLQDFETSAFCNPIFHNDLPGFRSFCDKIHASDVKGLCYRSLLISEESLADILKKQLTDEEDEGDMEQLYVMKRTWETRQVPLFLLKDHKRNTGNLIDEQTKELLQEKIMEPTFTKYQRTLYNGLESQYVNLSENFDKLTREEKIEKLCQVMGIEFPHDPDETYELTTDNVKRCSLSI</sequence>
<dbReference type="EC" id="2.3.2.27" evidence="1"/>
<evidence type="ECO:0000313" key="2">
    <source>
        <dbReference type="Proteomes" id="UP000683360"/>
    </source>
</evidence>
<accession>A0A8S3T041</accession>
<proteinExistence type="predicted"/>
<gene>
    <name evidence="1" type="ORF">MEDL_37505</name>
</gene>
<dbReference type="AlphaFoldDB" id="A0A8S3T041"/>